<dbReference type="GO" id="GO:0008630">
    <property type="term" value="P:intrinsic apoptotic signaling pathway in response to DNA damage"/>
    <property type="evidence" value="ECO:0007669"/>
    <property type="project" value="TreeGrafter"/>
</dbReference>
<dbReference type="KEGG" id="dci:103517186"/>
<dbReference type="GeneID" id="103517186"/>
<dbReference type="FunFam" id="1.10.437.10:FF:000009">
    <property type="entry name" value="Uncharacterized protein, isoform A"/>
    <property type="match status" value="1"/>
</dbReference>
<keyword evidence="6 7" id="KW-0472">Membrane</keyword>
<dbReference type="Gene3D" id="1.10.437.10">
    <property type="entry name" value="Blc2-like"/>
    <property type="match status" value="1"/>
</dbReference>
<dbReference type="PANTHER" id="PTHR11256">
    <property type="entry name" value="BCL-2 RELATED"/>
    <property type="match status" value="1"/>
</dbReference>
<dbReference type="GO" id="GO:0051400">
    <property type="term" value="F:BH domain binding"/>
    <property type="evidence" value="ECO:0007669"/>
    <property type="project" value="TreeGrafter"/>
</dbReference>
<dbReference type="GO" id="GO:0042981">
    <property type="term" value="P:regulation of apoptotic process"/>
    <property type="evidence" value="ECO:0007669"/>
    <property type="project" value="InterPro"/>
</dbReference>
<keyword evidence="9" id="KW-1185">Reference proteome</keyword>
<dbReference type="AlphaFoldDB" id="A0A3Q0J8P4"/>
<reference evidence="10" key="1">
    <citation type="submission" date="2025-08" db="UniProtKB">
        <authorList>
            <consortium name="RefSeq"/>
        </authorList>
    </citation>
    <scope>IDENTIFICATION</scope>
</reference>
<dbReference type="GO" id="GO:0001836">
    <property type="term" value="P:release of cytochrome c from mitochondria"/>
    <property type="evidence" value="ECO:0007669"/>
    <property type="project" value="TreeGrafter"/>
</dbReference>
<comment type="similarity">
    <text evidence="2">Belongs to the Bcl-2 family.</text>
</comment>
<dbReference type="InterPro" id="IPR036834">
    <property type="entry name" value="Bcl-2-like_sf"/>
</dbReference>
<evidence type="ECO:0000256" key="7">
    <source>
        <dbReference type="SAM" id="Phobius"/>
    </source>
</evidence>
<name>A0A3Q0J8P4_DIACI</name>
<evidence type="ECO:0000313" key="10">
    <source>
        <dbReference type="RefSeq" id="XP_026684852.1"/>
    </source>
</evidence>
<dbReference type="SUPFAM" id="SSF56854">
    <property type="entry name" value="Bcl-2 inhibitors of programmed cell death"/>
    <property type="match status" value="1"/>
</dbReference>
<dbReference type="InterPro" id="IPR002475">
    <property type="entry name" value="Bcl2-like"/>
</dbReference>
<dbReference type="CDD" id="cd06845">
    <property type="entry name" value="Bcl-2_like"/>
    <property type="match status" value="1"/>
</dbReference>
<comment type="subcellular location">
    <subcellularLocation>
        <location evidence="1">Membrane</location>
        <topology evidence="1">Single-pass membrane protein</topology>
    </subcellularLocation>
</comment>
<organism evidence="9 10">
    <name type="scientific">Diaphorina citri</name>
    <name type="common">Asian citrus psyllid</name>
    <dbReference type="NCBI Taxonomy" id="121845"/>
    <lineage>
        <taxon>Eukaryota</taxon>
        <taxon>Metazoa</taxon>
        <taxon>Ecdysozoa</taxon>
        <taxon>Arthropoda</taxon>
        <taxon>Hexapoda</taxon>
        <taxon>Insecta</taxon>
        <taxon>Pterygota</taxon>
        <taxon>Neoptera</taxon>
        <taxon>Paraneoptera</taxon>
        <taxon>Hemiptera</taxon>
        <taxon>Sternorrhyncha</taxon>
        <taxon>Psylloidea</taxon>
        <taxon>Psyllidae</taxon>
        <taxon>Diaphorininae</taxon>
        <taxon>Diaphorina</taxon>
    </lineage>
</organism>
<dbReference type="PaxDb" id="121845-A0A3Q0J8P4"/>
<keyword evidence="3 7" id="KW-0812">Transmembrane</keyword>
<evidence type="ECO:0000256" key="6">
    <source>
        <dbReference type="ARBA" id="ARBA00023136"/>
    </source>
</evidence>
<evidence type="ECO:0000256" key="1">
    <source>
        <dbReference type="ARBA" id="ARBA00004167"/>
    </source>
</evidence>
<evidence type="ECO:0000256" key="5">
    <source>
        <dbReference type="ARBA" id="ARBA00022989"/>
    </source>
</evidence>
<keyword evidence="4" id="KW-0053">Apoptosis</keyword>
<dbReference type="PROSITE" id="PS50062">
    <property type="entry name" value="BCL2_FAMILY"/>
    <property type="match status" value="1"/>
</dbReference>
<feature type="transmembrane region" description="Helical" evidence="7">
    <location>
        <begin position="319"/>
        <end position="340"/>
    </location>
</feature>
<dbReference type="Pfam" id="PF00452">
    <property type="entry name" value="Bcl-2"/>
    <property type="match status" value="1"/>
</dbReference>
<dbReference type="GO" id="GO:0005741">
    <property type="term" value="C:mitochondrial outer membrane"/>
    <property type="evidence" value="ECO:0007669"/>
    <property type="project" value="TreeGrafter"/>
</dbReference>
<evidence type="ECO:0000256" key="3">
    <source>
        <dbReference type="ARBA" id="ARBA00022692"/>
    </source>
</evidence>
<dbReference type="Proteomes" id="UP000079169">
    <property type="component" value="Unplaced"/>
</dbReference>
<gene>
    <name evidence="10" type="primary">LOC103517186</name>
</gene>
<protein>
    <submittedName>
        <fullName evidence="10">Uncharacterized protein LOC103517186</fullName>
    </submittedName>
</protein>
<accession>A0A3Q0J8P4</accession>
<dbReference type="InterPro" id="IPR026298">
    <property type="entry name" value="Bcl-2_fam"/>
</dbReference>
<evidence type="ECO:0000313" key="9">
    <source>
        <dbReference type="Proteomes" id="UP000079169"/>
    </source>
</evidence>
<feature type="domain" description="Bcl-2 Bcl-2 homology region 1-3" evidence="8">
    <location>
        <begin position="200"/>
        <end position="305"/>
    </location>
</feature>
<dbReference type="InterPro" id="IPR046371">
    <property type="entry name" value="Bcl-2_BH1-3"/>
</dbReference>
<dbReference type="PANTHER" id="PTHR11256:SF48">
    <property type="entry name" value="BCL-2-RELATED OVARIAN KILLER PROTEIN"/>
    <property type="match status" value="1"/>
</dbReference>
<keyword evidence="5 7" id="KW-1133">Transmembrane helix</keyword>
<dbReference type="RefSeq" id="XP_026684852.1">
    <property type="nucleotide sequence ID" value="XM_026829051.1"/>
</dbReference>
<evidence type="ECO:0000259" key="8">
    <source>
        <dbReference type="SMART" id="SM00337"/>
    </source>
</evidence>
<sequence length="362" mass="40024">MSGDSNTKLGADYVLNKMGETYIAYTECIRNQCKIEPNHDSPPQSFDRRHYLAVSNVSRPRRMSEGNLVMQPNNEKFPGTSLQVPSQANLNRRKLSFPASFHSNLLSLNSIGDQPGGASSKRRFSNVSDVVSRKFSNTIGWRQQIPIQDIVTQGKTLVGQYMRCRLKRSGLFSRKCGLQRLRSVASLPGGFVIREVFPRLLTIGQELERLHPKLYSGVTRQASAHNGVVFITEKTVNSVLIQVARELSRQDLTWAKVVSLYCVAGGLAVDCVRQGHPEYLPSLIDTMGEILEEEIALWIGDNGGWTSLCNYCRPPTNELSLGVCIAMFSAAVTSIVIIVLSLRPPSVTTAVPQPTSCPWVSV</sequence>
<evidence type="ECO:0000256" key="2">
    <source>
        <dbReference type="ARBA" id="ARBA00009458"/>
    </source>
</evidence>
<proteinExistence type="inferred from homology"/>
<dbReference type="STRING" id="121845.A0A3Q0J8P4"/>
<dbReference type="SMART" id="SM00337">
    <property type="entry name" value="BCL"/>
    <property type="match status" value="1"/>
</dbReference>
<evidence type="ECO:0000256" key="4">
    <source>
        <dbReference type="ARBA" id="ARBA00022703"/>
    </source>
</evidence>
<dbReference type="GO" id="GO:0097192">
    <property type="term" value="P:extrinsic apoptotic signaling pathway in absence of ligand"/>
    <property type="evidence" value="ECO:0007669"/>
    <property type="project" value="TreeGrafter"/>
</dbReference>